<proteinExistence type="predicted"/>
<accession>A0A7S4ICM8</accession>
<gene>
    <name evidence="1" type="ORF">CPOL0286_LOCUS9899</name>
</gene>
<evidence type="ECO:0000313" key="1">
    <source>
        <dbReference type="EMBL" id="CAE2225434.1"/>
    </source>
</evidence>
<protein>
    <submittedName>
        <fullName evidence="1">Uncharacterized protein</fullName>
    </submittedName>
</protein>
<name>A0A7S4ICM8_9EUKA</name>
<reference evidence="1" key="1">
    <citation type="submission" date="2021-01" db="EMBL/GenBank/DDBJ databases">
        <authorList>
            <person name="Corre E."/>
            <person name="Pelletier E."/>
            <person name="Niang G."/>
            <person name="Scheremetjew M."/>
            <person name="Finn R."/>
            <person name="Kale V."/>
            <person name="Holt S."/>
            <person name="Cochrane G."/>
            <person name="Meng A."/>
            <person name="Brown T."/>
            <person name="Cohen L."/>
        </authorList>
    </citation>
    <scope>NUCLEOTIDE SEQUENCE</scope>
    <source>
        <strain evidence="1">UIO037</strain>
    </source>
</reference>
<sequence length="249" mass="27855">MKYKHVKQGVDTLDAKGNLITVPVLPAAADLAYSATKKWDGQQMVSVSRQELCTWGSTPKWLATPVPPDLILPHDQTAFLNAREKHKVEFRVDVDELTRRDPRNRIDPKPREAQKQTRAKIDTEAQLNEMIVQCAKLTAAGSQMRTAVMQGHHGLLPDTRDDFGAFGAKYRTWPTLVAAPVFEEMTEMPPRLRELSTGLRHASRCLIAGDLWNAFALACQLERQIIALNKCIERCNGGAPTYAPPPFLM</sequence>
<organism evidence="1">
    <name type="scientific">Prymnesium polylepis</name>
    <dbReference type="NCBI Taxonomy" id="72548"/>
    <lineage>
        <taxon>Eukaryota</taxon>
        <taxon>Haptista</taxon>
        <taxon>Haptophyta</taxon>
        <taxon>Prymnesiophyceae</taxon>
        <taxon>Prymnesiales</taxon>
        <taxon>Prymnesiaceae</taxon>
        <taxon>Prymnesium</taxon>
    </lineage>
</organism>
<dbReference type="AlphaFoldDB" id="A0A7S4ICM8"/>
<dbReference type="EMBL" id="HBKO01021906">
    <property type="protein sequence ID" value="CAE2225434.1"/>
    <property type="molecule type" value="Transcribed_RNA"/>
</dbReference>